<evidence type="ECO:0000313" key="1">
    <source>
        <dbReference type="EMBL" id="ADD96214.1"/>
    </source>
</evidence>
<reference evidence="1" key="1">
    <citation type="journal article" date="2010" name="ISME J.">
        <title>Metagenome of the Mediterranean deep chlorophyll maximum studied by direct and fosmid library 454 pyrosequencing.</title>
        <authorList>
            <person name="Ghai R."/>
            <person name="Martin-Cuadrado A.B."/>
            <person name="Molto A.G."/>
            <person name="Heredia I.G."/>
            <person name="Cabrera R."/>
            <person name="Martin J."/>
            <person name="Verdu M."/>
            <person name="Deschamps P."/>
            <person name="Moreira D."/>
            <person name="Lopez-Garcia P."/>
            <person name="Mira A."/>
            <person name="Rodriguez-Valera F."/>
        </authorList>
    </citation>
    <scope>NUCLEOTIDE SEQUENCE</scope>
</reference>
<dbReference type="EMBL" id="GU943125">
    <property type="protein sequence ID" value="ADD96214.1"/>
    <property type="molecule type" value="Genomic_DNA"/>
</dbReference>
<dbReference type="AlphaFoldDB" id="D6PKG3"/>
<organism evidence="1">
    <name type="scientific">uncultured organism MedDCM-OCT-S06-C2377</name>
    <dbReference type="NCBI Taxonomy" id="743624"/>
    <lineage>
        <taxon>unclassified sequences</taxon>
        <taxon>environmental samples</taxon>
    </lineage>
</organism>
<name>D6PKG3_9ZZZZ</name>
<sequence length="243" mass="24911">MKVYDLTNTTWRQIQLTTSDQANVNTVAADLSGSNTIGTVAGSIANVNTTATNIANINTTAGIDTEISNVSSNSSAIVAVNANETNINAVNANSTNINLVASNNTNVTNVGTNISSITTAANNLSDINAFANIYLGPSATAPTVDPDGSALDVGDLYFDTASQTMKVYSSSGWIPAGSSVNGTSSRFTYTVSSSTTTITGADDNANTLAYDAGFIDVYLNGVKMVNGTDVTVTSGDSIVFLVQ</sequence>
<accession>D6PKG3</accession>
<protein>
    <submittedName>
        <fullName evidence="1">Uncharacterized protein</fullName>
    </submittedName>
</protein>
<proteinExistence type="predicted"/>